<dbReference type="Proteomes" id="UP000187158">
    <property type="component" value="Unassembled WGS sequence"/>
</dbReference>
<evidence type="ECO:0000313" key="4">
    <source>
        <dbReference type="Proteomes" id="UP000187465"/>
    </source>
</evidence>
<accession>A0A1R0XT19</accession>
<sequence length="105" mass="12711">MSVDDYLDLLNYAKAIKDGQWQADIIERLKNLSAAAESPQIQEESVIELWSRFDAINIMIMKLFEKLRENEHSEQQFQWKEQLWELRLERSILSKKILNRYIRIR</sequence>
<dbReference type="EMBL" id="MKQP01000054">
    <property type="protein sequence ID" value="OMD24166.1"/>
    <property type="molecule type" value="Genomic_DNA"/>
</dbReference>
<dbReference type="Proteomes" id="UP000187465">
    <property type="component" value="Unassembled WGS sequence"/>
</dbReference>
<name>A0A1R0XT19_9BACL</name>
<evidence type="ECO:0000313" key="3">
    <source>
        <dbReference type="Proteomes" id="UP000187158"/>
    </source>
</evidence>
<dbReference type="AlphaFoldDB" id="A0A1R0XT19"/>
<keyword evidence="3" id="KW-1185">Reference proteome</keyword>
<dbReference type="KEGG" id="pod:PODO_13590"/>
<organism evidence="1 4">
    <name type="scientific">Paenibacillus odorifer</name>
    <dbReference type="NCBI Taxonomy" id="189426"/>
    <lineage>
        <taxon>Bacteria</taxon>
        <taxon>Bacillati</taxon>
        <taxon>Bacillota</taxon>
        <taxon>Bacilli</taxon>
        <taxon>Bacillales</taxon>
        <taxon>Paenibacillaceae</taxon>
        <taxon>Paenibacillus</taxon>
    </lineage>
</organism>
<proteinExistence type="predicted"/>
<gene>
    <name evidence="1" type="ORF">BJP51_29920</name>
    <name evidence="2" type="ORF">BSO21_04340</name>
</gene>
<evidence type="ECO:0000313" key="1">
    <source>
        <dbReference type="EMBL" id="OMD24166.1"/>
    </source>
</evidence>
<dbReference type="RefSeq" id="WP_036686678.1">
    <property type="nucleotide sequence ID" value="NZ_CP009428.1"/>
</dbReference>
<dbReference type="GeneID" id="31571230"/>
<reference evidence="1 4" key="1">
    <citation type="submission" date="2016-10" db="EMBL/GenBank/DDBJ databases">
        <title>Paenibacillus species isolates.</title>
        <authorList>
            <person name="Beno S.M."/>
        </authorList>
    </citation>
    <scope>NUCLEOTIDE SEQUENCE [LARGE SCALE GENOMIC DNA]</scope>
    <source>
        <strain evidence="2 3">FSL H7-0433</strain>
        <strain evidence="1 4">FSL H7-0604</strain>
    </source>
</reference>
<evidence type="ECO:0000313" key="2">
    <source>
        <dbReference type="EMBL" id="OMD38291.1"/>
    </source>
</evidence>
<dbReference type="eggNOG" id="ENOG5033FRD">
    <property type="taxonomic scope" value="Bacteria"/>
</dbReference>
<protein>
    <submittedName>
        <fullName evidence="1">Uncharacterized protein</fullName>
    </submittedName>
</protein>
<dbReference type="EMBL" id="MPVP01000013">
    <property type="protein sequence ID" value="OMD38291.1"/>
    <property type="molecule type" value="Genomic_DNA"/>
</dbReference>
<dbReference type="STRING" id="189426.PODO_13590"/>
<comment type="caution">
    <text evidence="1">The sequence shown here is derived from an EMBL/GenBank/DDBJ whole genome shotgun (WGS) entry which is preliminary data.</text>
</comment>